<accession>A0A7Y7IJB0</accession>
<gene>
    <name evidence="1" type="ORF">G6034_16580</name>
</gene>
<dbReference type="RefSeq" id="WP_176636216.1">
    <property type="nucleotide sequence ID" value="NZ_JAAMFM010000033.1"/>
</dbReference>
<name>A0A7Y7IJB0_9MICC</name>
<sequence>MDAQDADVADVLAQGDAIHCLWRPQVDFRGAALGQGLLAFGRETLQGGR</sequence>
<dbReference type="AlphaFoldDB" id="A0A7Y7IJB0"/>
<evidence type="ECO:0000313" key="1">
    <source>
        <dbReference type="EMBL" id="NVM96494.1"/>
    </source>
</evidence>
<comment type="caution">
    <text evidence="1">The sequence shown here is derived from an EMBL/GenBank/DDBJ whole genome shotgun (WGS) entry which is preliminary data.</text>
</comment>
<reference evidence="1 2" key="1">
    <citation type="submission" date="2020-02" db="EMBL/GenBank/DDBJ databases">
        <title>Genome sequence of strain AETb3-4.</title>
        <authorList>
            <person name="Gao J."/>
            <person name="Zhang X."/>
        </authorList>
    </citation>
    <scope>NUCLEOTIDE SEQUENCE [LARGE SCALE GENOMIC DNA]</scope>
    <source>
        <strain evidence="1 2">AETb3-4</strain>
    </source>
</reference>
<dbReference type="Proteomes" id="UP000543556">
    <property type="component" value="Unassembled WGS sequence"/>
</dbReference>
<keyword evidence="2" id="KW-1185">Reference proteome</keyword>
<proteinExistence type="predicted"/>
<evidence type="ECO:0000313" key="2">
    <source>
        <dbReference type="Proteomes" id="UP000543556"/>
    </source>
</evidence>
<protein>
    <submittedName>
        <fullName evidence="1">Uncharacterized protein</fullName>
    </submittedName>
</protein>
<organism evidence="1 2">
    <name type="scientific">Arthrobacter wenxiniae</name>
    <dbReference type="NCBI Taxonomy" id="2713570"/>
    <lineage>
        <taxon>Bacteria</taxon>
        <taxon>Bacillati</taxon>
        <taxon>Actinomycetota</taxon>
        <taxon>Actinomycetes</taxon>
        <taxon>Micrococcales</taxon>
        <taxon>Micrococcaceae</taxon>
        <taxon>Arthrobacter</taxon>
    </lineage>
</organism>
<dbReference type="EMBL" id="JAAMFM010000033">
    <property type="protein sequence ID" value="NVM96494.1"/>
    <property type="molecule type" value="Genomic_DNA"/>
</dbReference>